<feature type="domain" description="PDZ" evidence="10">
    <location>
        <begin position="102"/>
        <end position="184"/>
    </location>
</feature>
<protein>
    <submittedName>
        <fullName evidence="12">Uncharacterized protein</fullName>
    </submittedName>
</protein>
<keyword evidence="7" id="KW-0653">Protein transport</keyword>
<dbReference type="Pfam" id="PF02828">
    <property type="entry name" value="L27"/>
    <property type="match status" value="1"/>
</dbReference>
<dbReference type="PROSITE" id="PS51022">
    <property type="entry name" value="L27"/>
    <property type="match status" value="1"/>
</dbReference>
<comment type="subcellular location">
    <subcellularLocation>
        <location evidence="2">Cell junction</location>
    </subcellularLocation>
    <subcellularLocation>
        <location evidence="1">Cell membrane</location>
        <topology evidence="1">Peripheral membrane protein</topology>
    </subcellularLocation>
</comment>
<evidence type="ECO:0000256" key="1">
    <source>
        <dbReference type="ARBA" id="ARBA00004202"/>
    </source>
</evidence>
<dbReference type="FunFam" id="2.30.42.10:FF:000076">
    <property type="entry name" value="Protein lin-7 homolog"/>
    <property type="match status" value="1"/>
</dbReference>
<keyword evidence="5" id="KW-1003">Cell membrane</keyword>
<dbReference type="PROSITE" id="PS50106">
    <property type="entry name" value="PDZ"/>
    <property type="match status" value="1"/>
</dbReference>
<dbReference type="SUPFAM" id="SSF50156">
    <property type="entry name" value="PDZ domain-like"/>
    <property type="match status" value="1"/>
</dbReference>
<dbReference type="InterPro" id="IPR051109">
    <property type="entry name" value="MAM_complex_regulator"/>
</dbReference>
<dbReference type="InterPro" id="IPR036034">
    <property type="entry name" value="PDZ_sf"/>
</dbReference>
<evidence type="ECO:0000259" key="10">
    <source>
        <dbReference type="PROSITE" id="PS50106"/>
    </source>
</evidence>
<dbReference type="GO" id="GO:0006887">
    <property type="term" value="P:exocytosis"/>
    <property type="evidence" value="ECO:0007669"/>
    <property type="project" value="UniProtKB-KW"/>
</dbReference>
<gene>
    <name evidence="12" type="ORF">Q7C36_017664</name>
</gene>
<dbReference type="InterPro" id="IPR036892">
    <property type="entry name" value="L27_dom_sf"/>
</dbReference>
<evidence type="ECO:0000313" key="12">
    <source>
        <dbReference type="EMBL" id="KAK2829674.1"/>
    </source>
</evidence>
<dbReference type="Gene3D" id="1.10.287.650">
    <property type="entry name" value="L27 domain"/>
    <property type="match status" value="1"/>
</dbReference>
<comment type="caution">
    <text evidence="12">The sequence shown here is derived from an EMBL/GenBank/DDBJ whole genome shotgun (WGS) entry which is preliminary data.</text>
</comment>
<dbReference type="InterPro" id="IPR014775">
    <property type="entry name" value="L27_C"/>
</dbReference>
<dbReference type="SMART" id="SM00228">
    <property type="entry name" value="PDZ"/>
    <property type="match status" value="1"/>
</dbReference>
<keyword evidence="4" id="KW-0813">Transport</keyword>
<sequence>MSSYYHPGKEADVSEPLCLERDVCRVIELLDRLQRSGEFPPPKLQALQRVLQSKFCAAIREVYEQLYDTLDIVGGPEVRAQATAKATVAAFAASEGHAHPRVVELPKTEEGLGFNIMGGKEQNSPIYISRVIPGGVADRQGGLKRGDQLLSVNGVNVEGEHHEKAVELLKAAQGSVKLVVRYTPKVLEEMEARFEKLRSARRRQQHTSHSSLEKTEDYELLRRRAKTRFRYLYATEKSSEEFTEWSVMDTSRGLDHDPVHPQLLDTHSCKNAPLPPVLQRRAPRAPQYITSYMEHDPKPVDDVLRNVIYPKAAPHWRTHYLSDLAKKLRDSRSVRSVSAPPVSEMKDQYRGRSAPYQPLEPHYRTLQTLHGQLHQPSDLQPEEPAISTTHADYRRFSRSELALLSGSDDSPTHAHLTKSATPPRLLALEAPPSTSSQLQLHRPPVPVPHGGSSSLYMDSIGLPASLPKSCTTSMAALAGTNHNGESELSLLEHVLDVPEMYGTENQTYGKGKIVLV</sequence>
<dbReference type="EMBL" id="JAVHJS010000018">
    <property type="protein sequence ID" value="KAK2829674.1"/>
    <property type="molecule type" value="Genomic_DNA"/>
</dbReference>
<evidence type="ECO:0000256" key="4">
    <source>
        <dbReference type="ARBA" id="ARBA00022448"/>
    </source>
</evidence>
<keyword evidence="9" id="KW-0472">Membrane</keyword>
<dbReference type="AlphaFoldDB" id="A0AA88S8U8"/>
<evidence type="ECO:0000256" key="6">
    <source>
        <dbReference type="ARBA" id="ARBA00022483"/>
    </source>
</evidence>
<dbReference type="GO" id="GO:0005886">
    <property type="term" value="C:plasma membrane"/>
    <property type="evidence" value="ECO:0007669"/>
    <property type="project" value="UniProtKB-SubCell"/>
</dbReference>
<dbReference type="GO" id="GO:0070161">
    <property type="term" value="C:anchoring junction"/>
    <property type="evidence" value="ECO:0007669"/>
    <property type="project" value="UniProtKB-SubCell"/>
</dbReference>
<evidence type="ECO:0000256" key="2">
    <source>
        <dbReference type="ARBA" id="ARBA00004282"/>
    </source>
</evidence>
<dbReference type="GO" id="GO:0015031">
    <property type="term" value="P:protein transport"/>
    <property type="evidence" value="ECO:0007669"/>
    <property type="project" value="UniProtKB-KW"/>
</dbReference>
<evidence type="ECO:0000313" key="13">
    <source>
        <dbReference type="Proteomes" id="UP001187315"/>
    </source>
</evidence>
<accession>A0AA88S8U8</accession>
<reference evidence="12" key="1">
    <citation type="submission" date="2023-08" db="EMBL/GenBank/DDBJ databases">
        <title>Pelteobagrus vachellii genome.</title>
        <authorList>
            <person name="Liu H."/>
        </authorList>
    </citation>
    <scope>NUCLEOTIDE SEQUENCE</scope>
    <source>
        <strain evidence="12">PRFRI_2022a</strain>
        <tissue evidence="12">Muscle</tissue>
    </source>
</reference>
<dbReference type="SMART" id="SM00569">
    <property type="entry name" value="L27"/>
    <property type="match status" value="1"/>
</dbReference>
<evidence type="ECO:0000256" key="7">
    <source>
        <dbReference type="ARBA" id="ARBA00022927"/>
    </source>
</evidence>
<evidence type="ECO:0000259" key="11">
    <source>
        <dbReference type="PROSITE" id="PS51022"/>
    </source>
</evidence>
<name>A0AA88S8U8_TACVA</name>
<evidence type="ECO:0000256" key="3">
    <source>
        <dbReference type="ARBA" id="ARBA00008546"/>
    </source>
</evidence>
<dbReference type="Proteomes" id="UP001187315">
    <property type="component" value="Unassembled WGS sequence"/>
</dbReference>
<dbReference type="InterPro" id="IPR004172">
    <property type="entry name" value="L27_dom"/>
</dbReference>
<dbReference type="SUPFAM" id="SSF101288">
    <property type="entry name" value="L27 domain"/>
    <property type="match status" value="1"/>
</dbReference>
<keyword evidence="13" id="KW-1185">Reference proteome</keyword>
<proteinExistence type="inferred from homology"/>
<dbReference type="InterPro" id="IPR001478">
    <property type="entry name" value="PDZ"/>
</dbReference>
<dbReference type="Gene3D" id="2.30.42.10">
    <property type="match status" value="1"/>
</dbReference>
<dbReference type="CDD" id="cd06796">
    <property type="entry name" value="PDZ_Lin-7-like"/>
    <property type="match status" value="1"/>
</dbReference>
<evidence type="ECO:0000256" key="5">
    <source>
        <dbReference type="ARBA" id="ARBA00022475"/>
    </source>
</evidence>
<dbReference type="PANTHER" id="PTHR14063">
    <property type="entry name" value="PROTEIN LIN-7 HOMOLOG"/>
    <property type="match status" value="1"/>
</dbReference>
<evidence type="ECO:0000256" key="8">
    <source>
        <dbReference type="ARBA" id="ARBA00022949"/>
    </source>
</evidence>
<dbReference type="Pfam" id="PF00595">
    <property type="entry name" value="PDZ"/>
    <property type="match status" value="1"/>
</dbReference>
<comment type="similarity">
    <text evidence="3">Belongs to the lin-7 family.</text>
</comment>
<keyword evidence="6" id="KW-0268">Exocytosis</keyword>
<organism evidence="12 13">
    <name type="scientific">Tachysurus vachellii</name>
    <name type="common">Darkbarbel catfish</name>
    <name type="synonym">Pelteobagrus vachellii</name>
    <dbReference type="NCBI Taxonomy" id="175792"/>
    <lineage>
        <taxon>Eukaryota</taxon>
        <taxon>Metazoa</taxon>
        <taxon>Chordata</taxon>
        <taxon>Craniata</taxon>
        <taxon>Vertebrata</taxon>
        <taxon>Euteleostomi</taxon>
        <taxon>Actinopterygii</taxon>
        <taxon>Neopterygii</taxon>
        <taxon>Teleostei</taxon>
        <taxon>Ostariophysi</taxon>
        <taxon>Siluriformes</taxon>
        <taxon>Bagridae</taxon>
        <taxon>Tachysurus</taxon>
    </lineage>
</organism>
<keyword evidence="8" id="KW-0965">Cell junction</keyword>
<feature type="domain" description="L27" evidence="11">
    <location>
        <begin position="19"/>
        <end position="74"/>
    </location>
</feature>
<evidence type="ECO:0000256" key="9">
    <source>
        <dbReference type="ARBA" id="ARBA00023136"/>
    </source>
</evidence>